<evidence type="ECO:0000256" key="3">
    <source>
        <dbReference type="ARBA" id="ARBA00023163"/>
    </source>
</evidence>
<keyword evidence="7" id="KW-1185">Reference proteome</keyword>
<dbReference type="Gene3D" id="4.10.280.10">
    <property type="entry name" value="Helix-loop-helix DNA-binding domain"/>
    <property type="match status" value="1"/>
</dbReference>
<dbReference type="PROSITE" id="PS50888">
    <property type="entry name" value="BHLH"/>
    <property type="match status" value="1"/>
</dbReference>
<dbReference type="Pfam" id="PF00010">
    <property type="entry name" value="HLH"/>
    <property type="match status" value="1"/>
</dbReference>
<dbReference type="Proteomes" id="UP000019116">
    <property type="component" value="Chromosome 5A"/>
</dbReference>
<dbReference type="STRING" id="4565.A0A3B6KV19"/>
<dbReference type="AlphaFoldDB" id="A0A3B6KV19"/>
<evidence type="ECO:0000313" key="7">
    <source>
        <dbReference type="Proteomes" id="UP000019116"/>
    </source>
</evidence>
<dbReference type="GO" id="GO:0003700">
    <property type="term" value="F:DNA-binding transcription factor activity"/>
    <property type="evidence" value="ECO:0000318"/>
    <property type="project" value="GO_Central"/>
</dbReference>
<feature type="region of interest" description="Disordered" evidence="4">
    <location>
        <begin position="213"/>
        <end position="245"/>
    </location>
</feature>
<proteinExistence type="inferred from homology"/>
<keyword evidence="2" id="KW-0805">Transcription regulation</keyword>
<accession>A0A3B6KV19</accession>
<dbReference type="GO" id="GO:0006355">
    <property type="term" value="P:regulation of DNA-templated transcription"/>
    <property type="evidence" value="ECO:0000318"/>
    <property type="project" value="GO_Central"/>
</dbReference>
<dbReference type="OrthoDB" id="650644at2759"/>
<dbReference type="PANTHER" id="PTHR45959:SF59">
    <property type="entry name" value="BHLH DOMAIN-CONTAINING PROTEIN"/>
    <property type="match status" value="1"/>
</dbReference>
<dbReference type="Gramene" id="TraesCS5A03G1293400.1">
    <property type="protein sequence ID" value="TraesCS5A03G1293400.1.CDS"/>
    <property type="gene ID" value="TraesCS5A03G1293400"/>
</dbReference>
<dbReference type="GO" id="GO:0046983">
    <property type="term" value="F:protein dimerization activity"/>
    <property type="evidence" value="ECO:0007669"/>
    <property type="project" value="InterPro"/>
</dbReference>
<dbReference type="GO" id="GO:0005634">
    <property type="term" value="C:nucleus"/>
    <property type="evidence" value="ECO:0000318"/>
    <property type="project" value="GO_Central"/>
</dbReference>
<dbReference type="InterPro" id="IPR036638">
    <property type="entry name" value="HLH_DNA-bd_sf"/>
</dbReference>
<dbReference type="SUPFAM" id="SSF47459">
    <property type="entry name" value="HLH, helix-loop-helix DNA-binding domain"/>
    <property type="match status" value="1"/>
</dbReference>
<evidence type="ECO:0000256" key="2">
    <source>
        <dbReference type="ARBA" id="ARBA00023015"/>
    </source>
</evidence>
<dbReference type="Gramene" id="TraesRN5A0101317900.1">
    <property type="protein sequence ID" value="TraesRN5A0101317900.1"/>
    <property type="gene ID" value="TraesRN5A0101317900"/>
</dbReference>
<evidence type="ECO:0000259" key="5">
    <source>
        <dbReference type="PROSITE" id="PS50888"/>
    </source>
</evidence>
<evidence type="ECO:0000313" key="6">
    <source>
        <dbReference type="EnsemblPlants" id="TraesCS5A02G555300.1"/>
    </source>
</evidence>
<comment type="similarity">
    <text evidence="1">Belongs to the bHLH protein family.</text>
</comment>
<dbReference type="Gramene" id="TraesWEE_scaffold_101905_01G000100.1">
    <property type="protein sequence ID" value="TraesWEE_scaffold_101905_01G000100.1"/>
    <property type="gene ID" value="TraesWEE_scaffold_101905_01G000100"/>
</dbReference>
<evidence type="ECO:0000256" key="4">
    <source>
        <dbReference type="SAM" id="MobiDB-lite"/>
    </source>
</evidence>
<reference evidence="6" key="2">
    <citation type="submission" date="2018-10" db="UniProtKB">
        <authorList>
            <consortium name="EnsemblPlants"/>
        </authorList>
    </citation>
    <scope>IDENTIFICATION</scope>
</reference>
<feature type="compositionally biased region" description="Low complexity" evidence="4">
    <location>
        <begin position="219"/>
        <end position="232"/>
    </location>
</feature>
<evidence type="ECO:0000256" key="1">
    <source>
        <dbReference type="ARBA" id="ARBA00005510"/>
    </source>
</evidence>
<dbReference type="InterPro" id="IPR052610">
    <property type="entry name" value="bHLH_transcription_regulator"/>
</dbReference>
<organism evidence="6">
    <name type="scientific">Triticum aestivum</name>
    <name type="common">Wheat</name>
    <dbReference type="NCBI Taxonomy" id="4565"/>
    <lineage>
        <taxon>Eukaryota</taxon>
        <taxon>Viridiplantae</taxon>
        <taxon>Streptophyta</taxon>
        <taxon>Embryophyta</taxon>
        <taxon>Tracheophyta</taxon>
        <taxon>Spermatophyta</taxon>
        <taxon>Magnoliopsida</taxon>
        <taxon>Liliopsida</taxon>
        <taxon>Poales</taxon>
        <taxon>Poaceae</taxon>
        <taxon>BOP clade</taxon>
        <taxon>Pooideae</taxon>
        <taxon>Triticodae</taxon>
        <taxon>Triticeae</taxon>
        <taxon>Triticinae</taxon>
        <taxon>Triticum</taxon>
    </lineage>
</organism>
<dbReference type="Gramene" id="TraesMAC5A03G02786700.1">
    <property type="protein sequence ID" value="TraesMAC5A03G02786700.1"/>
    <property type="gene ID" value="TraesMAC5A03G02786700"/>
</dbReference>
<dbReference type="Gramene" id="TraesLAC5A03G02739270.1">
    <property type="protein sequence ID" value="TraesLAC5A03G02739270.1"/>
    <property type="gene ID" value="TraesLAC5A03G02739270"/>
</dbReference>
<dbReference type="GO" id="GO:0043565">
    <property type="term" value="F:sequence-specific DNA binding"/>
    <property type="evidence" value="ECO:0000318"/>
    <property type="project" value="GO_Central"/>
</dbReference>
<dbReference type="SMART" id="SM00353">
    <property type="entry name" value="HLH"/>
    <property type="match status" value="1"/>
</dbReference>
<dbReference type="EnsemblPlants" id="TraesCS5A02G555300.1">
    <property type="protein sequence ID" value="TraesCS5A02G555300.1"/>
    <property type="gene ID" value="TraesCS5A02G555300"/>
</dbReference>
<dbReference type="PANTHER" id="PTHR45959">
    <property type="entry name" value="BHLH TRANSCRIPTION FACTOR"/>
    <property type="match status" value="1"/>
</dbReference>
<dbReference type="SMR" id="A0A3B6KV19"/>
<dbReference type="OMA" id="FYPCRSS"/>
<name>A0A3B6KV19_WHEAT</name>
<dbReference type="InterPro" id="IPR011598">
    <property type="entry name" value="bHLH_dom"/>
</dbReference>
<keyword evidence="3" id="KW-0804">Transcription</keyword>
<protein>
    <recommendedName>
        <fullName evidence="5">BHLH domain-containing protein</fullName>
    </recommendedName>
</protein>
<reference evidence="6" key="1">
    <citation type="submission" date="2018-08" db="EMBL/GenBank/DDBJ databases">
        <authorList>
            <person name="Rossello M."/>
        </authorList>
    </citation>
    <scope>NUCLEOTIDE SEQUENCE [LARGE SCALE GENOMIC DNA]</scope>
    <source>
        <strain evidence="6">cv. Chinese Spring</strain>
    </source>
</reference>
<feature type="domain" description="BHLH" evidence="5">
    <location>
        <begin position="113"/>
        <end position="183"/>
    </location>
</feature>
<sequence>MMEQPKQWLTETEQYEEELAYMYQQEEPLPDHQGQYYTSFYPCRSSNSPSFGGESLNELGQPYPALSPSANFLSFAAAEASTHNFSGGSYGGLQVQGTRQQLQAPARQGRATASAHEHVIAERKRREKLQRQFVSLATIVPAGVRKVPPLFLFSSFLRSNFIKLGHADKISLLGSAIDYVKQLEEKVKALGEQGLLKSPECTLFESKCSISAADKDDSAGPSGSGSSSGDSSPVDVEASTRASPS</sequence>
<dbReference type="Gramene" id="TraesCS5A02G555300.1">
    <property type="protein sequence ID" value="TraesCS5A02G555300.1"/>
    <property type="gene ID" value="TraesCS5A02G555300"/>
</dbReference>